<sequence length="167" mass="18594">MQGQRHPTRLVATGAQIDGGSNRMQSTVKTEDLTATTNIDDDSNAQMQIFINAVTCNCTFALELKSSETIENVKAMIQDKLGFHPDHQWLLFSGRKLEDGRTLADYKIQKESTLHLVLRLHGDKEALPGFFFYTGNRLRTPLQVHAPLHSQPALSVLLALIIANLVL</sequence>
<gene>
    <name evidence="3" type="ORF">KFK09_013602</name>
</gene>
<dbReference type="SUPFAM" id="SSF54236">
    <property type="entry name" value="Ubiquitin-like"/>
    <property type="match status" value="1"/>
</dbReference>
<comment type="caution">
    <text evidence="3">The sequence shown here is derived from an EMBL/GenBank/DDBJ whole genome shotgun (WGS) entry which is preliminary data.</text>
</comment>
<dbReference type="PANTHER" id="PTHR10666">
    <property type="entry name" value="UBIQUITIN"/>
    <property type="match status" value="1"/>
</dbReference>
<dbReference type="Gene3D" id="3.10.20.90">
    <property type="entry name" value="Phosphatidylinositol 3-kinase Catalytic Subunit, Chain A, domain 1"/>
    <property type="match status" value="1"/>
</dbReference>
<name>A0A8T3B7V0_DENNO</name>
<dbReference type="PROSITE" id="PS50053">
    <property type="entry name" value="UBIQUITIN_2"/>
    <property type="match status" value="1"/>
</dbReference>
<reference evidence="3" key="1">
    <citation type="journal article" date="2022" name="Front. Genet.">
        <title>Chromosome-Scale Assembly of the Dendrobium nobile Genome Provides Insights Into the Molecular Mechanism of the Biosynthesis of the Medicinal Active Ingredient of Dendrobium.</title>
        <authorList>
            <person name="Xu Q."/>
            <person name="Niu S.-C."/>
            <person name="Li K.-L."/>
            <person name="Zheng P.-J."/>
            <person name="Zhang X.-J."/>
            <person name="Jia Y."/>
            <person name="Liu Y."/>
            <person name="Niu Y.-X."/>
            <person name="Yu L.-H."/>
            <person name="Chen D.-F."/>
            <person name="Zhang G.-Q."/>
        </authorList>
    </citation>
    <scope>NUCLEOTIDE SEQUENCE</scope>
    <source>
        <tissue evidence="3">Leaf</tissue>
    </source>
</reference>
<evidence type="ECO:0000256" key="1">
    <source>
        <dbReference type="ARBA" id="ARBA00022499"/>
    </source>
</evidence>
<evidence type="ECO:0000259" key="2">
    <source>
        <dbReference type="PROSITE" id="PS50053"/>
    </source>
</evidence>
<protein>
    <recommendedName>
        <fullName evidence="2">Ubiquitin-like domain-containing protein</fullName>
    </recommendedName>
</protein>
<dbReference type="FunFam" id="3.10.20.90:FF:000160">
    <property type="entry name" value="Polyubiquitin-C"/>
    <property type="match status" value="1"/>
</dbReference>
<dbReference type="EMBL" id="JAGYWB010000010">
    <property type="protein sequence ID" value="KAI0507477.1"/>
    <property type="molecule type" value="Genomic_DNA"/>
</dbReference>
<dbReference type="Pfam" id="PF00240">
    <property type="entry name" value="ubiquitin"/>
    <property type="match status" value="1"/>
</dbReference>
<feature type="domain" description="Ubiquitin-like" evidence="2">
    <location>
        <begin position="47"/>
        <end position="123"/>
    </location>
</feature>
<proteinExistence type="predicted"/>
<dbReference type="GO" id="GO:0003729">
    <property type="term" value="F:mRNA binding"/>
    <property type="evidence" value="ECO:0007669"/>
    <property type="project" value="UniProtKB-ARBA"/>
</dbReference>
<dbReference type="InterPro" id="IPR050158">
    <property type="entry name" value="Ubiquitin_ubiquitin-like"/>
</dbReference>
<dbReference type="InterPro" id="IPR029071">
    <property type="entry name" value="Ubiquitin-like_domsf"/>
</dbReference>
<dbReference type="Proteomes" id="UP000829196">
    <property type="component" value="Unassembled WGS sequence"/>
</dbReference>
<accession>A0A8T3B7V0</accession>
<dbReference type="PRINTS" id="PR00348">
    <property type="entry name" value="UBIQUITIN"/>
</dbReference>
<keyword evidence="1" id="KW-1017">Isopeptide bond</keyword>
<dbReference type="InterPro" id="IPR000626">
    <property type="entry name" value="Ubiquitin-like_dom"/>
</dbReference>
<dbReference type="SMR" id="A0A8T3B7V0"/>
<dbReference type="OrthoDB" id="428577at2759"/>
<evidence type="ECO:0000313" key="3">
    <source>
        <dbReference type="EMBL" id="KAI0507477.1"/>
    </source>
</evidence>
<organism evidence="3 4">
    <name type="scientific">Dendrobium nobile</name>
    <name type="common">Orchid</name>
    <dbReference type="NCBI Taxonomy" id="94219"/>
    <lineage>
        <taxon>Eukaryota</taxon>
        <taxon>Viridiplantae</taxon>
        <taxon>Streptophyta</taxon>
        <taxon>Embryophyta</taxon>
        <taxon>Tracheophyta</taxon>
        <taxon>Spermatophyta</taxon>
        <taxon>Magnoliopsida</taxon>
        <taxon>Liliopsida</taxon>
        <taxon>Asparagales</taxon>
        <taxon>Orchidaceae</taxon>
        <taxon>Epidendroideae</taxon>
        <taxon>Malaxideae</taxon>
        <taxon>Dendrobiinae</taxon>
        <taxon>Dendrobium</taxon>
    </lineage>
</organism>
<evidence type="ECO:0000313" key="4">
    <source>
        <dbReference type="Proteomes" id="UP000829196"/>
    </source>
</evidence>
<dbReference type="SMART" id="SM00213">
    <property type="entry name" value="UBQ"/>
    <property type="match status" value="1"/>
</dbReference>
<dbReference type="InterPro" id="IPR019956">
    <property type="entry name" value="Ubiquitin_dom"/>
</dbReference>
<keyword evidence="4" id="KW-1185">Reference proteome</keyword>
<dbReference type="AlphaFoldDB" id="A0A8T3B7V0"/>